<keyword evidence="9" id="KW-1185">Reference proteome</keyword>
<dbReference type="InterPro" id="IPR036388">
    <property type="entry name" value="WH-like_DNA-bd_sf"/>
</dbReference>
<dbReference type="EMBL" id="JACJVQ010000005">
    <property type="protein sequence ID" value="MBB6633651.1"/>
    <property type="molecule type" value="Genomic_DNA"/>
</dbReference>
<evidence type="ECO:0000313" key="9">
    <source>
        <dbReference type="Proteomes" id="UP000535838"/>
    </source>
</evidence>
<feature type="domain" description="RNA polymerase sigma-70 region 2" evidence="6">
    <location>
        <begin position="20"/>
        <end position="86"/>
    </location>
</feature>
<keyword evidence="3" id="KW-0731">Sigma factor</keyword>
<keyword evidence="2" id="KW-0805">Transcription regulation</keyword>
<evidence type="ECO:0000256" key="3">
    <source>
        <dbReference type="ARBA" id="ARBA00023082"/>
    </source>
</evidence>
<dbReference type="AlphaFoldDB" id="A0A841SY28"/>
<dbReference type="CDD" id="cd06171">
    <property type="entry name" value="Sigma70_r4"/>
    <property type="match status" value="1"/>
</dbReference>
<accession>A0A841SY28</accession>
<evidence type="ECO:0000259" key="7">
    <source>
        <dbReference type="Pfam" id="PF08281"/>
    </source>
</evidence>
<dbReference type="GO" id="GO:0006352">
    <property type="term" value="P:DNA-templated transcription initiation"/>
    <property type="evidence" value="ECO:0007669"/>
    <property type="project" value="InterPro"/>
</dbReference>
<dbReference type="NCBIfam" id="TIGR02937">
    <property type="entry name" value="sigma70-ECF"/>
    <property type="match status" value="1"/>
</dbReference>
<dbReference type="Proteomes" id="UP000535838">
    <property type="component" value="Unassembled WGS sequence"/>
</dbReference>
<evidence type="ECO:0000256" key="4">
    <source>
        <dbReference type="ARBA" id="ARBA00023125"/>
    </source>
</evidence>
<dbReference type="InterPro" id="IPR039425">
    <property type="entry name" value="RNA_pol_sigma-70-like"/>
</dbReference>
<dbReference type="Pfam" id="PF04542">
    <property type="entry name" value="Sigma70_r2"/>
    <property type="match status" value="1"/>
</dbReference>
<evidence type="ECO:0000259" key="6">
    <source>
        <dbReference type="Pfam" id="PF04542"/>
    </source>
</evidence>
<organism evidence="8 9">
    <name type="scientific">Cohnella thailandensis</name>
    <dbReference type="NCBI Taxonomy" id="557557"/>
    <lineage>
        <taxon>Bacteria</taxon>
        <taxon>Bacillati</taxon>
        <taxon>Bacillota</taxon>
        <taxon>Bacilli</taxon>
        <taxon>Bacillales</taxon>
        <taxon>Paenibacillaceae</taxon>
        <taxon>Cohnella</taxon>
    </lineage>
</organism>
<dbReference type="PANTHER" id="PTHR43133">
    <property type="entry name" value="RNA POLYMERASE ECF-TYPE SIGMA FACTO"/>
    <property type="match status" value="1"/>
</dbReference>
<reference evidence="8 9" key="1">
    <citation type="submission" date="2020-08" db="EMBL/GenBank/DDBJ databases">
        <title>Cohnella phylogeny.</title>
        <authorList>
            <person name="Dunlap C."/>
        </authorList>
    </citation>
    <scope>NUCLEOTIDE SEQUENCE [LARGE SCALE GENOMIC DNA]</scope>
    <source>
        <strain evidence="8 9">DSM 25241</strain>
    </source>
</reference>
<dbReference type="InterPro" id="IPR014284">
    <property type="entry name" value="RNA_pol_sigma-70_dom"/>
</dbReference>
<dbReference type="Gene3D" id="1.10.1740.10">
    <property type="match status" value="1"/>
</dbReference>
<evidence type="ECO:0000256" key="5">
    <source>
        <dbReference type="ARBA" id="ARBA00023163"/>
    </source>
</evidence>
<dbReference type="SUPFAM" id="SSF88659">
    <property type="entry name" value="Sigma3 and sigma4 domains of RNA polymerase sigma factors"/>
    <property type="match status" value="1"/>
</dbReference>
<protein>
    <submittedName>
        <fullName evidence="8">Sigma-70 family RNA polymerase sigma factor</fullName>
    </submittedName>
</protein>
<dbReference type="SUPFAM" id="SSF88946">
    <property type="entry name" value="Sigma2 domain of RNA polymerase sigma factors"/>
    <property type="match status" value="1"/>
</dbReference>
<dbReference type="InterPro" id="IPR007627">
    <property type="entry name" value="RNA_pol_sigma70_r2"/>
</dbReference>
<dbReference type="InterPro" id="IPR013324">
    <property type="entry name" value="RNA_pol_sigma_r3/r4-like"/>
</dbReference>
<comment type="similarity">
    <text evidence="1">Belongs to the sigma-70 factor family. ECF subfamily.</text>
</comment>
<sequence length="191" mass="22203">MIQATIDAIRNGQSDAYSSIVRHYQRPIYIYCCRLLGDDTEAEDAAQDIFVKAYRSIGRYEPTGSFSSWLYSIAYRHCLNILRRRKLQRKLQGLIMRDDRMPGPETLVDERTFSPPLEDALRRLSAFERSLLVLSVFEEKTYPEIAAIIGKNPDAVKKRIGRAKRKLRAMLEEDGEVEAWNKQETLWQTRS</sequence>
<keyword evidence="5" id="KW-0804">Transcription</keyword>
<evidence type="ECO:0000313" key="8">
    <source>
        <dbReference type="EMBL" id="MBB6633651.1"/>
    </source>
</evidence>
<dbReference type="Gene3D" id="1.10.10.10">
    <property type="entry name" value="Winged helix-like DNA-binding domain superfamily/Winged helix DNA-binding domain"/>
    <property type="match status" value="1"/>
</dbReference>
<feature type="domain" description="RNA polymerase sigma factor 70 region 4 type 2" evidence="7">
    <location>
        <begin position="117"/>
        <end position="167"/>
    </location>
</feature>
<comment type="caution">
    <text evidence="8">The sequence shown here is derived from an EMBL/GenBank/DDBJ whole genome shotgun (WGS) entry which is preliminary data.</text>
</comment>
<keyword evidence="4" id="KW-0238">DNA-binding</keyword>
<name>A0A841SY28_9BACL</name>
<evidence type="ECO:0000256" key="2">
    <source>
        <dbReference type="ARBA" id="ARBA00023015"/>
    </source>
</evidence>
<dbReference type="Pfam" id="PF08281">
    <property type="entry name" value="Sigma70_r4_2"/>
    <property type="match status" value="1"/>
</dbReference>
<dbReference type="InterPro" id="IPR013249">
    <property type="entry name" value="RNA_pol_sigma70_r4_t2"/>
</dbReference>
<dbReference type="InterPro" id="IPR013325">
    <property type="entry name" value="RNA_pol_sigma_r2"/>
</dbReference>
<dbReference type="GO" id="GO:0016987">
    <property type="term" value="F:sigma factor activity"/>
    <property type="evidence" value="ECO:0007669"/>
    <property type="project" value="UniProtKB-KW"/>
</dbReference>
<gene>
    <name evidence="8" type="ORF">H7B67_05985</name>
</gene>
<dbReference type="PANTHER" id="PTHR43133:SF8">
    <property type="entry name" value="RNA POLYMERASE SIGMA FACTOR HI_1459-RELATED"/>
    <property type="match status" value="1"/>
</dbReference>
<evidence type="ECO:0000256" key="1">
    <source>
        <dbReference type="ARBA" id="ARBA00010641"/>
    </source>
</evidence>
<dbReference type="GO" id="GO:0003677">
    <property type="term" value="F:DNA binding"/>
    <property type="evidence" value="ECO:0007669"/>
    <property type="project" value="UniProtKB-KW"/>
</dbReference>
<proteinExistence type="inferred from homology"/>